<dbReference type="Gene3D" id="3.40.50.2000">
    <property type="entry name" value="Glycogen Phosphorylase B"/>
    <property type="match status" value="2"/>
</dbReference>
<comment type="catalytic activity">
    <reaction evidence="2">
        <text>UDP-N-acetyl-alpha-D-glucosamine = UDP-N-acetyl-alpha-D-mannosamine</text>
        <dbReference type="Rhea" id="RHEA:17213"/>
        <dbReference type="ChEBI" id="CHEBI:57705"/>
        <dbReference type="ChEBI" id="CHEBI:68623"/>
        <dbReference type="EC" id="5.1.3.14"/>
    </reaction>
</comment>
<feature type="domain" description="UDP-N-acetylglucosamine 2-epimerase" evidence="6">
    <location>
        <begin position="23"/>
        <end position="364"/>
    </location>
</feature>
<dbReference type="CDD" id="cd03786">
    <property type="entry name" value="GTB_UDP-GlcNAc_2-Epimerase"/>
    <property type="match status" value="1"/>
</dbReference>
<dbReference type="PANTHER" id="PTHR43174">
    <property type="entry name" value="UDP-N-ACETYLGLUCOSAMINE 2-EPIMERASE"/>
    <property type="match status" value="1"/>
</dbReference>
<evidence type="ECO:0000313" key="8">
    <source>
        <dbReference type="Proteomes" id="UP000253420"/>
    </source>
</evidence>
<dbReference type="EC" id="5.1.3.14" evidence="4"/>
<dbReference type="NCBIfam" id="TIGR00236">
    <property type="entry name" value="wecB"/>
    <property type="match status" value="1"/>
</dbReference>
<dbReference type="OrthoDB" id="9803238at2"/>
<evidence type="ECO:0000256" key="5">
    <source>
        <dbReference type="RuleBase" id="RU003513"/>
    </source>
</evidence>
<dbReference type="GO" id="GO:0008761">
    <property type="term" value="F:UDP-N-acetylglucosamine 2-epimerase activity"/>
    <property type="evidence" value="ECO:0007669"/>
    <property type="project" value="UniProtKB-EC"/>
</dbReference>
<dbReference type="RefSeq" id="WP_114442833.1">
    <property type="nucleotide sequence ID" value="NZ_QOZG01000027.1"/>
</dbReference>
<keyword evidence="8" id="KW-1185">Reference proteome</keyword>
<dbReference type="EMBL" id="QOZG01000027">
    <property type="protein sequence ID" value="RCS21544.1"/>
    <property type="molecule type" value="Genomic_DNA"/>
</dbReference>
<gene>
    <name evidence="7" type="ORF">DUT91_23375</name>
</gene>
<dbReference type="AlphaFoldDB" id="A0A368JXC6"/>
<name>A0A368JXC6_9HYPH</name>
<reference evidence="7 8" key="1">
    <citation type="submission" date="2018-07" db="EMBL/GenBank/DDBJ databases">
        <title>The draft genome of Phyllobacterium salinisoli.</title>
        <authorList>
            <person name="Liu L."/>
            <person name="Li L."/>
            <person name="Zhang X."/>
            <person name="Liang L."/>
        </authorList>
    </citation>
    <scope>NUCLEOTIDE SEQUENCE [LARGE SCALE GENOMIC DNA]</scope>
    <source>
        <strain evidence="7 8">LLAN61</strain>
    </source>
</reference>
<dbReference type="Pfam" id="PF02350">
    <property type="entry name" value="Epimerase_2"/>
    <property type="match status" value="1"/>
</dbReference>
<comment type="similarity">
    <text evidence="3 5">Belongs to the UDP-N-acetylglucosamine 2-epimerase family.</text>
</comment>
<dbReference type="Proteomes" id="UP000253420">
    <property type="component" value="Unassembled WGS sequence"/>
</dbReference>
<proteinExistence type="inferred from homology"/>
<evidence type="ECO:0000256" key="4">
    <source>
        <dbReference type="ARBA" id="ARBA00038858"/>
    </source>
</evidence>
<keyword evidence="1 5" id="KW-0413">Isomerase</keyword>
<dbReference type="SUPFAM" id="SSF53756">
    <property type="entry name" value="UDP-Glycosyltransferase/glycogen phosphorylase"/>
    <property type="match status" value="1"/>
</dbReference>
<sequence>MHKIVFILGTRPEAIKCAPVINRMKEDKRFHAIVVSTGQHREMLDTTLAEFGIKPDIDLNVMQPQQTLSQVTHKIIAALTARLDDLAADAVVVHGDTASTLAGALAAFQHRIPVIHLEAGLRSGNISSPFPEEANRRLVSQITDLHLAPTTRSSANLIREGVCESRVKITGNTVVDALRWAAANAPTFDDNALVDLISDHRRIIVASAHRRESWGAPMREIAAALVEIARNDGVHIVVPLHKNLAVRDVMVPVLSGIPNITLVNPLPYRSFCRLMLRADIIISDSSGAEEEGPSLGKPTLVLRDITERPEAIEAGTAKLVGRNAARIVREAATLLRDPEEYRRMARPVDSYGDGNATGRVIDAINEFFGLEEMGTNDIRLANNTTPRQIDYSAVTIVPSSSSALVRYQPR</sequence>
<accession>A0A368JXC6</accession>
<evidence type="ECO:0000259" key="6">
    <source>
        <dbReference type="Pfam" id="PF02350"/>
    </source>
</evidence>
<dbReference type="InterPro" id="IPR029767">
    <property type="entry name" value="WecB-like"/>
</dbReference>
<evidence type="ECO:0000256" key="1">
    <source>
        <dbReference type="ARBA" id="ARBA00023235"/>
    </source>
</evidence>
<dbReference type="PANTHER" id="PTHR43174:SF2">
    <property type="entry name" value="UDP-N-ACETYLGLUCOSAMINE 2-EPIMERASE"/>
    <property type="match status" value="1"/>
</dbReference>
<dbReference type="InterPro" id="IPR003331">
    <property type="entry name" value="UDP_GlcNAc_Epimerase_2_dom"/>
</dbReference>
<evidence type="ECO:0000256" key="3">
    <source>
        <dbReference type="ARBA" id="ARBA00038209"/>
    </source>
</evidence>
<evidence type="ECO:0000256" key="2">
    <source>
        <dbReference type="ARBA" id="ARBA00036080"/>
    </source>
</evidence>
<evidence type="ECO:0000313" key="7">
    <source>
        <dbReference type="EMBL" id="RCS21544.1"/>
    </source>
</evidence>
<protein>
    <recommendedName>
        <fullName evidence="4">UDP-N-acetylglucosamine 2-epimerase (non-hydrolyzing)</fullName>
        <ecNumber evidence="4">5.1.3.14</ecNumber>
    </recommendedName>
</protein>
<organism evidence="7 8">
    <name type="scientific">Phyllobacterium salinisoli</name>
    <dbReference type="NCBI Taxonomy" id="1899321"/>
    <lineage>
        <taxon>Bacteria</taxon>
        <taxon>Pseudomonadati</taxon>
        <taxon>Pseudomonadota</taxon>
        <taxon>Alphaproteobacteria</taxon>
        <taxon>Hyphomicrobiales</taxon>
        <taxon>Phyllobacteriaceae</taxon>
        <taxon>Phyllobacterium</taxon>
    </lineage>
</organism>
<comment type="caution">
    <text evidence="7">The sequence shown here is derived from an EMBL/GenBank/DDBJ whole genome shotgun (WGS) entry which is preliminary data.</text>
</comment>